<dbReference type="EMBL" id="BAAATZ010000032">
    <property type="protein sequence ID" value="GAA2736490.1"/>
    <property type="molecule type" value="Genomic_DNA"/>
</dbReference>
<dbReference type="SUPFAM" id="SSF53474">
    <property type="entry name" value="alpha/beta-Hydrolases"/>
    <property type="match status" value="1"/>
</dbReference>
<dbReference type="InterPro" id="IPR012223">
    <property type="entry name" value="TEII"/>
</dbReference>
<dbReference type="InterPro" id="IPR029058">
    <property type="entry name" value="AB_hydrolase_fold"/>
</dbReference>
<proteinExistence type="inferred from homology"/>
<feature type="domain" description="Thioesterase" evidence="2">
    <location>
        <begin position="16"/>
        <end position="240"/>
    </location>
</feature>
<dbReference type="Pfam" id="PF00975">
    <property type="entry name" value="Thioesterase"/>
    <property type="match status" value="1"/>
</dbReference>
<dbReference type="InterPro" id="IPR001031">
    <property type="entry name" value="Thioesterase"/>
</dbReference>
<evidence type="ECO:0000256" key="1">
    <source>
        <dbReference type="ARBA" id="ARBA00007169"/>
    </source>
</evidence>
<evidence type="ECO:0000259" key="2">
    <source>
        <dbReference type="Pfam" id="PF00975"/>
    </source>
</evidence>
<dbReference type="PANTHER" id="PTHR11487">
    <property type="entry name" value="THIOESTERASE"/>
    <property type="match status" value="1"/>
</dbReference>
<comment type="similarity">
    <text evidence="1">Belongs to the thioesterase family.</text>
</comment>
<keyword evidence="3" id="KW-0378">Hydrolase</keyword>
<comment type="caution">
    <text evidence="3">The sequence shown here is derived from an EMBL/GenBank/DDBJ whole genome shotgun (WGS) entry which is preliminary data.</text>
</comment>
<protein>
    <submittedName>
        <fullName evidence="3">Alpha/beta fold hydrolase</fullName>
    </submittedName>
</protein>
<gene>
    <name evidence="3" type="ORF">GCM10010439_63720</name>
</gene>
<dbReference type="GO" id="GO:0016787">
    <property type="term" value="F:hydrolase activity"/>
    <property type="evidence" value="ECO:0007669"/>
    <property type="project" value="UniProtKB-KW"/>
</dbReference>
<name>A0ABP6H7W1_9ACTN</name>
<sequence length="254" mass="27922">MVWLRNWSRDEDPAARLLCLPPAGGGAHLYRRWPERLPAEIGVVAVELPGHGSRLGEDPLTGLAELVDGGLHDEVEELLDRPLVVFGHSMGAVVGFELCRALRRRRAWRPAGFVAAACEAPDVLHTRDYTGRMTDEGITRFLTATGGTPAAILENETFLDMLRPVIRADLGMLRARRHTAEEPLGCPVRVYLGATDPTIDPAKAARWAAESGGDHRVQVFPGGHFFTRESEPIVLSRLKHDLRHLLSTTAPLEV</sequence>
<evidence type="ECO:0000313" key="4">
    <source>
        <dbReference type="Proteomes" id="UP001501842"/>
    </source>
</evidence>
<accession>A0ABP6H7W1</accession>
<reference evidence="4" key="1">
    <citation type="journal article" date="2019" name="Int. J. Syst. Evol. Microbiol.">
        <title>The Global Catalogue of Microorganisms (GCM) 10K type strain sequencing project: providing services to taxonomists for standard genome sequencing and annotation.</title>
        <authorList>
            <consortium name="The Broad Institute Genomics Platform"/>
            <consortium name="The Broad Institute Genome Sequencing Center for Infectious Disease"/>
            <person name="Wu L."/>
            <person name="Ma J."/>
        </authorList>
    </citation>
    <scope>NUCLEOTIDE SEQUENCE [LARGE SCALE GENOMIC DNA]</scope>
    <source>
        <strain evidence="4">JCM 8201</strain>
    </source>
</reference>
<keyword evidence="4" id="KW-1185">Reference proteome</keyword>
<evidence type="ECO:0000313" key="3">
    <source>
        <dbReference type="EMBL" id="GAA2736490.1"/>
    </source>
</evidence>
<organism evidence="3 4">
    <name type="scientific">Actinocorallia aurantiaca</name>
    <dbReference type="NCBI Taxonomy" id="46204"/>
    <lineage>
        <taxon>Bacteria</taxon>
        <taxon>Bacillati</taxon>
        <taxon>Actinomycetota</taxon>
        <taxon>Actinomycetes</taxon>
        <taxon>Streptosporangiales</taxon>
        <taxon>Thermomonosporaceae</taxon>
        <taxon>Actinocorallia</taxon>
    </lineage>
</organism>
<dbReference type="RefSeq" id="WP_344456190.1">
    <property type="nucleotide sequence ID" value="NZ_BAAATZ010000032.1"/>
</dbReference>
<dbReference type="Proteomes" id="UP001501842">
    <property type="component" value="Unassembled WGS sequence"/>
</dbReference>
<dbReference type="Gene3D" id="3.40.50.1820">
    <property type="entry name" value="alpha/beta hydrolase"/>
    <property type="match status" value="1"/>
</dbReference>
<dbReference type="PANTHER" id="PTHR11487:SF0">
    <property type="entry name" value="S-ACYL FATTY ACID SYNTHASE THIOESTERASE, MEDIUM CHAIN"/>
    <property type="match status" value="1"/>
</dbReference>